<dbReference type="InterPro" id="IPR012337">
    <property type="entry name" value="RNaseH-like_sf"/>
</dbReference>
<dbReference type="PANTHER" id="PTHR37984:SF15">
    <property type="entry name" value="INTEGRASE CATALYTIC DOMAIN-CONTAINING PROTEIN"/>
    <property type="match status" value="1"/>
</dbReference>
<evidence type="ECO:0000256" key="1">
    <source>
        <dbReference type="ARBA" id="ARBA00039658"/>
    </source>
</evidence>
<organism evidence="4 5">
    <name type="scientific">Merluccius polli</name>
    <name type="common">Benguela hake</name>
    <name type="synonym">Merluccius cadenati</name>
    <dbReference type="NCBI Taxonomy" id="89951"/>
    <lineage>
        <taxon>Eukaryota</taxon>
        <taxon>Metazoa</taxon>
        <taxon>Chordata</taxon>
        <taxon>Craniata</taxon>
        <taxon>Vertebrata</taxon>
        <taxon>Euteleostomi</taxon>
        <taxon>Actinopterygii</taxon>
        <taxon>Neopterygii</taxon>
        <taxon>Teleostei</taxon>
        <taxon>Neoteleostei</taxon>
        <taxon>Acanthomorphata</taxon>
        <taxon>Zeiogadaria</taxon>
        <taxon>Gadariae</taxon>
        <taxon>Gadiformes</taxon>
        <taxon>Gadoidei</taxon>
        <taxon>Merlucciidae</taxon>
        <taxon>Merluccius</taxon>
    </lineage>
</organism>
<feature type="compositionally biased region" description="Acidic residues" evidence="2">
    <location>
        <begin position="443"/>
        <end position="463"/>
    </location>
</feature>
<reference evidence="4" key="1">
    <citation type="journal article" date="2023" name="Front. Mar. Sci.">
        <title>A new Merluccius polli reference genome to investigate the effects of global change in West African waters.</title>
        <authorList>
            <person name="Mateo J.L."/>
            <person name="Blanco-Fernandez C."/>
            <person name="Garcia-Vazquez E."/>
            <person name="Machado-Schiaffino G."/>
        </authorList>
    </citation>
    <scope>NUCLEOTIDE SEQUENCE</scope>
    <source>
        <strain evidence="4">C29</strain>
        <tissue evidence="4">Fin</tissue>
    </source>
</reference>
<feature type="compositionally biased region" description="Acidic residues" evidence="2">
    <location>
        <begin position="407"/>
        <end position="421"/>
    </location>
</feature>
<comment type="caution">
    <text evidence="4">The sequence shown here is derived from an EMBL/GenBank/DDBJ whole genome shotgun (WGS) entry which is preliminary data.</text>
</comment>
<dbReference type="SUPFAM" id="SSF53098">
    <property type="entry name" value="Ribonuclease H-like"/>
    <property type="match status" value="1"/>
</dbReference>
<protein>
    <recommendedName>
        <fullName evidence="1">Gypsy retrotransposon integrase-like protein 1</fullName>
    </recommendedName>
</protein>
<accession>A0AA47MDC3</accession>
<keyword evidence="5" id="KW-1185">Reference proteome</keyword>
<dbReference type="GO" id="GO:0003676">
    <property type="term" value="F:nucleic acid binding"/>
    <property type="evidence" value="ECO:0007669"/>
    <property type="project" value="InterPro"/>
</dbReference>
<feature type="compositionally biased region" description="Polar residues" evidence="2">
    <location>
        <begin position="480"/>
        <end position="499"/>
    </location>
</feature>
<dbReference type="EMBL" id="JAOPHQ010004837">
    <property type="protein sequence ID" value="KAK0138039.1"/>
    <property type="molecule type" value="Genomic_DNA"/>
</dbReference>
<dbReference type="Proteomes" id="UP001174136">
    <property type="component" value="Unassembled WGS sequence"/>
</dbReference>
<dbReference type="Pfam" id="PF17921">
    <property type="entry name" value="Integrase_H2C2"/>
    <property type="match status" value="1"/>
</dbReference>
<dbReference type="Gene3D" id="3.30.420.10">
    <property type="entry name" value="Ribonuclease H-like superfamily/Ribonuclease H"/>
    <property type="match status" value="1"/>
</dbReference>
<sequence>MEQYMRTCSQETEPEVITAVTQALQLESHEREPWLCPSTIAAACADVEQERVTSPVAEISTEALKKAQEEDSVIGKVREYIVTGQWPRLGGRDRCDDISVLIRDRNKLYVNEDGILYRKSVARAQLVLPKTFHQRIYWELHEEMGHLGVERTLSLIRDRFYWPHMQRDVDHYVTRVCSCLKQVKCPNKPTRAPLVNVITTYPFEMVSINYLHLESCKGGYEYILVIIVIKFRFPAKLHHDQGKEFENKLFSKMEEYCRIQGSRTTPYHAAGNGTYRLASETAQKEQKRAKKQYDRKTYGVELQPGSRVLVRNFKERGGPGKLRSYWEDEVNVWEEEEIRRKRKSHTDKRKERQVKQKNRDPDSSSEDESDWRFITTRPSESSNQVRSQLRVEAEEFQPQAADREVEQGGENDVSPEEDEDGRMEPVVERGETAGAEGDASSDAAEELNSEQEASSDEADEGDPEPQLPPTRKYPLRQRNPPKTLTYNKLGQPSVTHRHN</sequence>
<name>A0AA47MDC3_MERPO</name>
<dbReference type="InterPro" id="IPR050951">
    <property type="entry name" value="Retrovirus_Pol_polyprotein"/>
</dbReference>
<evidence type="ECO:0000259" key="3">
    <source>
        <dbReference type="Pfam" id="PF17921"/>
    </source>
</evidence>
<feature type="compositionally biased region" description="Basic and acidic residues" evidence="2">
    <location>
        <begin position="422"/>
        <end position="431"/>
    </location>
</feature>
<feature type="compositionally biased region" description="Polar residues" evidence="2">
    <location>
        <begin position="376"/>
        <end position="387"/>
    </location>
</feature>
<dbReference type="AlphaFoldDB" id="A0AA47MDC3"/>
<proteinExistence type="predicted"/>
<feature type="compositionally biased region" description="Basic and acidic residues" evidence="2">
    <location>
        <begin position="348"/>
        <end position="362"/>
    </location>
</feature>
<dbReference type="InterPro" id="IPR041588">
    <property type="entry name" value="Integrase_H2C2"/>
</dbReference>
<dbReference type="Gene3D" id="1.10.340.70">
    <property type="match status" value="1"/>
</dbReference>
<evidence type="ECO:0000256" key="2">
    <source>
        <dbReference type="SAM" id="MobiDB-lite"/>
    </source>
</evidence>
<feature type="compositionally biased region" description="Low complexity" evidence="2">
    <location>
        <begin position="433"/>
        <end position="442"/>
    </location>
</feature>
<evidence type="ECO:0000313" key="4">
    <source>
        <dbReference type="EMBL" id="KAK0138039.1"/>
    </source>
</evidence>
<dbReference type="InterPro" id="IPR036397">
    <property type="entry name" value="RNaseH_sf"/>
</dbReference>
<feature type="domain" description="Integrase zinc-binding" evidence="3">
    <location>
        <begin position="129"/>
        <end position="178"/>
    </location>
</feature>
<evidence type="ECO:0000313" key="5">
    <source>
        <dbReference type="Proteomes" id="UP001174136"/>
    </source>
</evidence>
<gene>
    <name evidence="4" type="primary">pol_85</name>
    <name evidence="4" type="ORF">N1851_025767</name>
</gene>
<feature type="region of interest" description="Disordered" evidence="2">
    <location>
        <begin position="337"/>
        <end position="499"/>
    </location>
</feature>
<dbReference type="PANTHER" id="PTHR37984">
    <property type="entry name" value="PROTEIN CBG26694"/>
    <property type="match status" value="1"/>
</dbReference>
<dbReference type="FunFam" id="1.10.340.70:FF:000001">
    <property type="entry name" value="Retrovirus-related Pol polyprotein from transposon gypsy-like Protein"/>
    <property type="match status" value="1"/>
</dbReference>